<reference evidence="7" key="3">
    <citation type="submission" date="2016-11" db="EMBL/GenBank/DDBJ databases">
        <authorList>
            <person name="Jaros S."/>
            <person name="Januszkiewicz K."/>
            <person name="Wedrychowicz H."/>
        </authorList>
    </citation>
    <scope>NUCLEOTIDE SEQUENCE [LARGE SCALE GENOMIC DNA]</scope>
    <source>
        <strain evidence="7">DX253</strain>
    </source>
</reference>
<dbReference type="Pfam" id="PF00702">
    <property type="entry name" value="Hydrolase"/>
    <property type="match status" value="1"/>
</dbReference>
<name>E7QTG7_HALPU</name>
<keyword evidence="9" id="KW-1185">Reference proteome</keyword>
<evidence type="ECO:0000256" key="3">
    <source>
        <dbReference type="ARBA" id="ARBA00022723"/>
    </source>
</evidence>
<protein>
    <submittedName>
        <fullName evidence="6">HAD-superfamily hydrolase, subfamily IA, variant 3</fullName>
    </submittedName>
    <submittedName>
        <fullName evidence="7">Putative hydrolase of the HAD superfamily</fullName>
    </submittedName>
</protein>
<dbReference type="PATRIC" id="fig|797209.4.peg.2057"/>
<dbReference type="NCBIfam" id="TIGR01549">
    <property type="entry name" value="HAD-SF-IA-v1"/>
    <property type="match status" value="1"/>
</dbReference>
<evidence type="ECO:0000313" key="9">
    <source>
        <dbReference type="Proteomes" id="UP000184203"/>
    </source>
</evidence>
<dbReference type="PANTHER" id="PTHR46470:SF2">
    <property type="entry name" value="GLYCERALDEHYDE 3-PHOSPHATE PHOSPHATASE"/>
    <property type="match status" value="1"/>
</dbReference>
<dbReference type="Proteomes" id="UP000003751">
    <property type="component" value="Unassembled WGS sequence"/>
</dbReference>
<evidence type="ECO:0000313" key="6">
    <source>
        <dbReference type="EMBL" id="EFW91896.1"/>
    </source>
</evidence>
<dbReference type="EMBL" id="FRAN01000003">
    <property type="protein sequence ID" value="SHK82415.1"/>
    <property type="molecule type" value="Genomic_DNA"/>
</dbReference>
<comment type="cofactor">
    <cofactor evidence="1">
        <name>Mg(2+)</name>
        <dbReference type="ChEBI" id="CHEBI:18420"/>
    </cofactor>
</comment>
<sequence length="223" mass="23634">MTALDAVLFDLDSTLCVSEQDEEAVLTDAFDRASVEQYCTVADIIEAVDDIPTAETSHEFYELCFAAAAREVGVEDHHASALATAYEECVDHSAVSFRPGAEDALAAASETNVGLVTNGDEATQTVKLDALGIADAFDTLVFVDPRNGVPPKPDAAPFEKALTDLGVAPDDALHVGDSLRADVAGANALGIDSVWVPHENRRIESAHEPTHTLTSLAEFPELL</sequence>
<dbReference type="InterPro" id="IPR006439">
    <property type="entry name" value="HAD-SF_hydro_IA"/>
</dbReference>
<dbReference type="InterPro" id="IPR051400">
    <property type="entry name" value="HAD-like_hydrolase"/>
</dbReference>
<accession>E7QTG7</accession>
<dbReference type="InterPro" id="IPR036412">
    <property type="entry name" value="HAD-like_sf"/>
</dbReference>
<organism evidence="6 8">
    <name type="scientific">Haladaptatus paucihalophilus DX253</name>
    <dbReference type="NCBI Taxonomy" id="797209"/>
    <lineage>
        <taxon>Archaea</taxon>
        <taxon>Methanobacteriati</taxon>
        <taxon>Methanobacteriota</taxon>
        <taxon>Stenosarchaea group</taxon>
        <taxon>Halobacteria</taxon>
        <taxon>Halobacteriales</taxon>
        <taxon>Haladaptataceae</taxon>
        <taxon>Haladaptatus</taxon>
    </lineage>
</organism>
<dbReference type="STRING" id="797209.GCA_000376445_02700"/>
<evidence type="ECO:0000256" key="4">
    <source>
        <dbReference type="ARBA" id="ARBA00022801"/>
    </source>
</evidence>
<dbReference type="SUPFAM" id="SSF56784">
    <property type="entry name" value="HAD-like"/>
    <property type="match status" value="1"/>
</dbReference>
<dbReference type="InterPro" id="IPR023214">
    <property type="entry name" value="HAD_sf"/>
</dbReference>
<reference evidence="9" key="2">
    <citation type="submission" date="2016-11" db="EMBL/GenBank/DDBJ databases">
        <authorList>
            <person name="Varghese N."/>
            <person name="Submissions S."/>
        </authorList>
    </citation>
    <scope>NUCLEOTIDE SEQUENCE [LARGE SCALE GENOMIC DNA]</scope>
    <source>
        <strain evidence="9">DX253</strain>
    </source>
</reference>
<reference evidence="6 8" key="1">
    <citation type="journal article" date="2014" name="ISME J.">
        <title>Trehalose/2-sulfotrehalose biosynthesis and glycine-betaine uptake are widely spread mechanisms for osmoadaptation in the Halobacteriales.</title>
        <authorList>
            <person name="Youssef N.H."/>
            <person name="Savage-Ashlock K.N."/>
            <person name="McCully A.L."/>
            <person name="Luedtke B."/>
            <person name="Shaw E.I."/>
            <person name="Hoff W.D."/>
            <person name="Elshahed M.S."/>
        </authorList>
    </citation>
    <scope>NUCLEOTIDE SEQUENCE [LARGE SCALE GENOMIC DNA]</scope>
    <source>
        <strain evidence="6 8">DX253</strain>
    </source>
</reference>
<evidence type="ECO:0000256" key="1">
    <source>
        <dbReference type="ARBA" id="ARBA00001946"/>
    </source>
</evidence>
<dbReference type="eggNOG" id="arCOG02291">
    <property type="taxonomic scope" value="Archaea"/>
</dbReference>
<keyword evidence="4 6" id="KW-0378">Hydrolase</keyword>
<dbReference type="Gene3D" id="1.20.120.710">
    <property type="entry name" value="Haloacid dehalogenase hydrolase-like domain"/>
    <property type="match status" value="1"/>
</dbReference>
<keyword evidence="5" id="KW-0460">Magnesium</keyword>
<dbReference type="SFLD" id="SFLDS00003">
    <property type="entry name" value="Haloacid_Dehalogenase"/>
    <property type="match status" value="1"/>
</dbReference>
<dbReference type="OrthoDB" id="27736at2157"/>
<dbReference type="GO" id="GO:0046872">
    <property type="term" value="F:metal ion binding"/>
    <property type="evidence" value="ECO:0007669"/>
    <property type="project" value="UniProtKB-KW"/>
</dbReference>
<dbReference type="PANTHER" id="PTHR46470">
    <property type="entry name" value="N-ACYLNEURAMINATE-9-PHOSPHATASE"/>
    <property type="match status" value="1"/>
</dbReference>
<dbReference type="GO" id="GO:0016791">
    <property type="term" value="F:phosphatase activity"/>
    <property type="evidence" value="ECO:0007669"/>
    <property type="project" value="TreeGrafter"/>
</dbReference>
<dbReference type="Proteomes" id="UP000184203">
    <property type="component" value="Unassembled WGS sequence"/>
</dbReference>
<dbReference type="EMBL" id="AEMG01000009">
    <property type="protein sequence ID" value="EFW91896.1"/>
    <property type="molecule type" value="Genomic_DNA"/>
</dbReference>
<dbReference type="NCBIfam" id="TIGR01509">
    <property type="entry name" value="HAD-SF-IA-v3"/>
    <property type="match status" value="1"/>
</dbReference>
<evidence type="ECO:0000313" key="7">
    <source>
        <dbReference type="EMBL" id="SHK82415.1"/>
    </source>
</evidence>
<gene>
    <name evidence="7" type="ORF">SAMN05444342_2298</name>
    <name evidence="6" type="ORF">ZOD2009_10475</name>
</gene>
<dbReference type="Gene3D" id="3.40.50.1000">
    <property type="entry name" value="HAD superfamily/HAD-like"/>
    <property type="match status" value="1"/>
</dbReference>
<proteinExistence type="inferred from homology"/>
<dbReference type="GO" id="GO:0044281">
    <property type="term" value="P:small molecule metabolic process"/>
    <property type="evidence" value="ECO:0007669"/>
    <property type="project" value="UniProtKB-ARBA"/>
</dbReference>
<comment type="similarity">
    <text evidence="2">Belongs to the HAD-like hydrolase superfamily.</text>
</comment>
<dbReference type="AlphaFoldDB" id="E7QTG7"/>
<keyword evidence="3" id="KW-0479">Metal-binding</keyword>
<evidence type="ECO:0000256" key="5">
    <source>
        <dbReference type="ARBA" id="ARBA00022842"/>
    </source>
</evidence>
<dbReference type="RefSeq" id="WP_007979504.1">
    <property type="nucleotide sequence ID" value="NZ_AEMG01000009.1"/>
</dbReference>
<evidence type="ECO:0000256" key="2">
    <source>
        <dbReference type="ARBA" id="ARBA00007958"/>
    </source>
</evidence>
<dbReference type="SFLD" id="SFLDG01129">
    <property type="entry name" value="C1.5:_HAD__Beta-PGM__Phosphata"/>
    <property type="match status" value="1"/>
</dbReference>
<evidence type="ECO:0000313" key="8">
    <source>
        <dbReference type="Proteomes" id="UP000003751"/>
    </source>
</evidence>